<comment type="caution">
    <text evidence="2">The sequence shown here is derived from an EMBL/GenBank/DDBJ whole genome shotgun (WGS) entry which is preliminary data.</text>
</comment>
<dbReference type="AlphaFoldDB" id="A0AAN9NPT7"/>
<keyword evidence="3" id="KW-1185">Reference proteome</keyword>
<evidence type="ECO:0000313" key="2">
    <source>
        <dbReference type="EMBL" id="KAK7377085.1"/>
    </source>
</evidence>
<dbReference type="EMBL" id="JAYMYR010000002">
    <property type="protein sequence ID" value="KAK7377085.1"/>
    <property type="molecule type" value="Genomic_DNA"/>
</dbReference>
<dbReference type="Proteomes" id="UP001374584">
    <property type="component" value="Unassembled WGS sequence"/>
</dbReference>
<gene>
    <name evidence="2" type="ORF">VNO80_02505</name>
</gene>
<accession>A0AAN9NPT7</accession>
<evidence type="ECO:0000256" key="1">
    <source>
        <dbReference type="SAM" id="MobiDB-lite"/>
    </source>
</evidence>
<proteinExistence type="predicted"/>
<sequence length="104" mass="10835">MKSKTICFCIRGRKSKRKENKVEDLEKHVKANHEVKTKGCDPRTFVVDGGEINVHGASIVPSKDAGVAAAEMIAVHMSLMNGNDGEDGSGNGHGGESGADGGGD</sequence>
<protein>
    <submittedName>
        <fullName evidence="2">Uncharacterized protein</fullName>
    </submittedName>
</protein>
<name>A0AAN9NPT7_PHACN</name>
<organism evidence="2 3">
    <name type="scientific">Phaseolus coccineus</name>
    <name type="common">Scarlet runner bean</name>
    <name type="synonym">Phaseolus multiflorus</name>
    <dbReference type="NCBI Taxonomy" id="3886"/>
    <lineage>
        <taxon>Eukaryota</taxon>
        <taxon>Viridiplantae</taxon>
        <taxon>Streptophyta</taxon>
        <taxon>Embryophyta</taxon>
        <taxon>Tracheophyta</taxon>
        <taxon>Spermatophyta</taxon>
        <taxon>Magnoliopsida</taxon>
        <taxon>eudicotyledons</taxon>
        <taxon>Gunneridae</taxon>
        <taxon>Pentapetalae</taxon>
        <taxon>rosids</taxon>
        <taxon>fabids</taxon>
        <taxon>Fabales</taxon>
        <taxon>Fabaceae</taxon>
        <taxon>Papilionoideae</taxon>
        <taxon>50 kb inversion clade</taxon>
        <taxon>NPAAA clade</taxon>
        <taxon>indigoferoid/millettioid clade</taxon>
        <taxon>Phaseoleae</taxon>
        <taxon>Phaseolus</taxon>
    </lineage>
</organism>
<reference evidence="2 3" key="1">
    <citation type="submission" date="2024-01" db="EMBL/GenBank/DDBJ databases">
        <title>The genomes of 5 underutilized Papilionoideae crops provide insights into root nodulation and disease resistanc.</title>
        <authorList>
            <person name="Jiang F."/>
        </authorList>
    </citation>
    <scope>NUCLEOTIDE SEQUENCE [LARGE SCALE GENOMIC DNA]</scope>
    <source>
        <strain evidence="2">JINMINGXINNONG_FW02</strain>
        <tissue evidence="2">Leaves</tissue>
    </source>
</reference>
<evidence type="ECO:0000313" key="3">
    <source>
        <dbReference type="Proteomes" id="UP001374584"/>
    </source>
</evidence>
<feature type="region of interest" description="Disordered" evidence="1">
    <location>
        <begin position="80"/>
        <end position="104"/>
    </location>
</feature>
<feature type="compositionally biased region" description="Gly residues" evidence="1">
    <location>
        <begin position="88"/>
        <end position="104"/>
    </location>
</feature>